<dbReference type="InterPro" id="IPR018060">
    <property type="entry name" value="HTH_AraC"/>
</dbReference>
<dbReference type="EMBL" id="CP071090">
    <property type="protein sequence ID" value="QSQ23262.1"/>
    <property type="molecule type" value="Genomic_DNA"/>
</dbReference>
<dbReference type="SMART" id="SM00342">
    <property type="entry name" value="HTH_ARAC"/>
    <property type="match status" value="1"/>
</dbReference>
<protein>
    <submittedName>
        <fullName evidence="5">Helix-turn-helix transcriptional regulator</fullName>
    </submittedName>
</protein>
<keyword evidence="1" id="KW-0805">Transcription regulation</keyword>
<evidence type="ECO:0000256" key="3">
    <source>
        <dbReference type="ARBA" id="ARBA00023163"/>
    </source>
</evidence>
<keyword evidence="2" id="KW-0238">DNA-binding</keyword>
<dbReference type="PROSITE" id="PS01124">
    <property type="entry name" value="HTH_ARAC_FAMILY_2"/>
    <property type="match status" value="1"/>
</dbReference>
<dbReference type="InterPro" id="IPR009057">
    <property type="entry name" value="Homeodomain-like_sf"/>
</dbReference>
<evidence type="ECO:0000313" key="6">
    <source>
        <dbReference type="Proteomes" id="UP000662747"/>
    </source>
</evidence>
<feature type="domain" description="HTH araC/xylS-type" evidence="4">
    <location>
        <begin position="37"/>
        <end position="127"/>
    </location>
</feature>
<dbReference type="Pfam" id="PF12833">
    <property type="entry name" value="HTH_18"/>
    <property type="match status" value="1"/>
</dbReference>
<proteinExistence type="predicted"/>
<dbReference type="SUPFAM" id="SSF46689">
    <property type="entry name" value="Homeodomain-like"/>
    <property type="match status" value="1"/>
</dbReference>
<dbReference type="RefSeq" id="WP_206724837.1">
    <property type="nucleotide sequence ID" value="NZ_CP071090.1"/>
</dbReference>
<organism evidence="5 6">
    <name type="scientific">Pyxidicoccus parkwayensis</name>
    <dbReference type="NCBI Taxonomy" id="2813578"/>
    <lineage>
        <taxon>Bacteria</taxon>
        <taxon>Pseudomonadati</taxon>
        <taxon>Myxococcota</taxon>
        <taxon>Myxococcia</taxon>
        <taxon>Myxococcales</taxon>
        <taxon>Cystobacterineae</taxon>
        <taxon>Myxococcaceae</taxon>
        <taxon>Pyxidicoccus</taxon>
    </lineage>
</organism>
<dbReference type="InterPro" id="IPR018062">
    <property type="entry name" value="HTH_AraC-typ_CS"/>
</dbReference>
<name>A0ABX7NWK3_9BACT</name>
<evidence type="ECO:0000256" key="1">
    <source>
        <dbReference type="ARBA" id="ARBA00023015"/>
    </source>
</evidence>
<dbReference type="PANTHER" id="PTHR47894:SF1">
    <property type="entry name" value="HTH-TYPE TRANSCRIPTIONAL REGULATOR VQSM"/>
    <property type="match status" value="1"/>
</dbReference>
<dbReference type="Gene3D" id="1.10.10.60">
    <property type="entry name" value="Homeodomain-like"/>
    <property type="match status" value="1"/>
</dbReference>
<keyword evidence="6" id="KW-1185">Reference proteome</keyword>
<dbReference type="PROSITE" id="PS00041">
    <property type="entry name" value="HTH_ARAC_FAMILY_1"/>
    <property type="match status" value="1"/>
</dbReference>
<reference evidence="5 6" key="1">
    <citation type="submission" date="2021-02" db="EMBL/GenBank/DDBJ databases">
        <title>De Novo genome assembly of isolated myxobacteria.</title>
        <authorList>
            <person name="Stevens D.C."/>
        </authorList>
    </citation>
    <scope>NUCLEOTIDE SEQUENCE [LARGE SCALE GENOMIC DNA]</scope>
    <source>
        <strain evidence="6">SCPEA02</strain>
    </source>
</reference>
<dbReference type="Proteomes" id="UP000662747">
    <property type="component" value="Chromosome"/>
</dbReference>
<gene>
    <name evidence="5" type="ORF">JY651_50715</name>
</gene>
<keyword evidence="3" id="KW-0804">Transcription</keyword>
<evidence type="ECO:0000259" key="4">
    <source>
        <dbReference type="PROSITE" id="PS01124"/>
    </source>
</evidence>
<evidence type="ECO:0000313" key="5">
    <source>
        <dbReference type="EMBL" id="QSQ23262.1"/>
    </source>
</evidence>
<accession>A0ABX7NWK3</accession>
<dbReference type="PANTHER" id="PTHR47894">
    <property type="entry name" value="HTH-TYPE TRANSCRIPTIONAL REGULATOR GADX"/>
    <property type="match status" value="1"/>
</dbReference>
<evidence type="ECO:0000256" key="2">
    <source>
        <dbReference type="ARBA" id="ARBA00023125"/>
    </source>
</evidence>
<sequence length="131" mass="14636">MIPTACGNAGGACPRALHLATTSQSGQFDLFDYLCRTASNLGEELALASRHLRLARWRGLRRRLQAEGRTFREVVEALRLEKARHLLAEDSLNVAGIAQRVGYSDARALRRAFQRWTGMSPGRYRRSPPSV</sequence>